<organism evidence="2 3">
    <name type="scientific">Jhaorihella thermophila</name>
    <dbReference type="NCBI Taxonomy" id="488547"/>
    <lineage>
        <taxon>Bacteria</taxon>
        <taxon>Pseudomonadati</taxon>
        <taxon>Pseudomonadota</taxon>
        <taxon>Alphaproteobacteria</taxon>
        <taxon>Rhodobacterales</taxon>
        <taxon>Paracoccaceae</taxon>
        <taxon>Jhaorihella</taxon>
    </lineage>
</organism>
<evidence type="ECO:0008006" key="4">
    <source>
        <dbReference type="Google" id="ProtNLM"/>
    </source>
</evidence>
<evidence type="ECO:0000313" key="3">
    <source>
        <dbReference type="Proteomes" id="UP000236742"/>
    </source>
</evidence>
<dbReference type="RefSeq" id="WP_104007649.1">
    <property type="nucleotide sequence ID" value="NZ_FNVD01000005.1"/>
</dbReference>
<dbReference type="Proteomes" id="UP000236742">
    <property type="component" value="Unassembled WGS sequence"/>
</dbReference>
<dbReference type="AlphaFoldDB" id="A0A1H5V8Y1"/>
<evidence type="ECO:0000313" key="2">
    <source>
        <dbReference type="EMBL" id="SEF83221.1"/>
    </source>
</evidence>
<accession>A0A1H5V8Y1</accession>
<reference evidence="2 3" key="1">
    <citation type="submission" date="2016-10" db="EMBL/GenBank/DDBJ databases">
        <authorList>
            <person name="de Groot N.N."/>
        </authorList>
    </citation>
    <scope>NUCLEOTIDE SEQUENCE [LARGE SCALE GENOMIC DNA]</scope>
    <source>
        <strain evidence="2 3">DSM 23413</strain>
    </source>
</reference>
<evidence type="ECO:0000256" key="1">
    <source>
        <dbReference type="SAM" id="SignalP"/>
    </source>
</evidence>
<keyword evidence="3" id="KW-1185">Reference proteome</keyword>
<name>A0A1H5V8Y1_9RHOB</name>
<dbReference type="OrthoDB" id="7834608at2"/>
<gene>
    <name evidence="2" type="ORF">SAMN05421751_105203</name>
</gene>
<sequence length="197" mass="21678">MLKRIALVAGLAFLAGCGAQPPISEEPKLQLGDFSLGHNIVVAPKMQKGPVSREATKEEWIDALTNAFAERLGRYDGDKLYHLGVSVEGYMLAPGGVPVLYSPKSVLVLLVTVWDDDDARKLNDKPHQLVVFENTEADSALLGSGYTRTREEQIAGLSYNAAKQLEAWLAEQHEKYGWFTDNPVFNPPENDDPLPSQ</sequence>
<feature type="chain" id="PRO_5009287013" description="DUF3313 domain-containing protein" evidence="1">
    <location>
        <begin position="20"/>
        <end position="197"/>
    </location>
</feature>
<dbReference type="EMBL" id="FNVD01000005">
    <property type="protein sequence ID" value="SEF83221.1"/>
    <property type="molecule type" value="Genomic_DNA"/>
</dbReference>
<proteinExistence type="predicted"/>
<dbReference type="PROSITE" id="PS51257">
    <property type="entry name" value="PROKAR_LIPOPROTEIN"/>
    <property type="match status" value="1"/>
</dbReference>
<keyword evidence="1" id="KW-0732">Signal</keyword>
<protein>
    <recommendedName>
        <fullName evidence="4">DUF3313 domain-containing protein</fullName>
    </recommendedName>
</protein>
<feature type="signal peptide" evidence="1">
    <location>
        <begin position="1"/>
        <end position="19"/>
    </location>
</feature>